<dbReference type="RefSeq" id="XP_007511728.1">
    <property type="nucleotide sequence ID" value="XM_007511666.1"/>
</dbReference>
<keyword evidence="7" id="KW-1185">Reference proteome</keyword>
<dbReference type="GO" id="GO:0005634">
    <property type="term" value="C:nucleus"/>
    <property type="evidence" value="ECO:0007669"/>
    <property type="project" value="UniProtKB-SubCell"/>
</dbReference>
<feature type="domain" description="CCT" evidence="5">
    <location>
        <begin position="406"/>
        <end position="448"/>
    </location>
</feature>
<dbReference type="InterPro" id="IPR010402">
    <property type="entry name" value="CCT_domain"/>
</dbReference>
<sequence>MPLRTLLQGTNSGGDKSDDNTYADVCDELLASGALSPVDDDILLEDPLERGRSRDELAEFIEAEIYNNNQQNNNDDTAGGNANNAHKRSAEARTSNDRDSISEGTHPSTSKRSNHSSDNNSSGGEQHHQRRDSNDSQRSNSNRSNAGSTKEENTNTNTSSKIVTDTQQQKKGIHRKTHSFALLEDLSHQQPNYYTLGPILDDSAMRYVEMNPSYSKFDDLEYAPMNPALMVGEFNNMGRNGYNREQQMQQLHQGGAGNTQLDILKQQQQYTQQQRNSVNTNTSPTDNFGGPQQQQQQQQKLPMQSSQGGTLYQQQQQQQQQQRQQQPPPDGVVQQEFTSVHRAGVAGPPPGNISWSHMPPQPGHPNYQHMQPPPPQQQQHQYQMQQGSLQPQQQPGMPPTQAQMTRLDRLKRWKEKRKNRVFTKSIRYMSRKVCADNRPRIKGKFVKVSSLSSLTDIAENNDDEEKMKKKEDEGKDSKPDDGKGEPREKAKSEEANDLIRDLREKAIEAGLGAGKPLSRLRRNNAHSSAPNLASLADMH</sequence>
<dbReference type="Pfam" id="PF06203">
    <property type="entry name" value="CCT"/>
    <property type="match status" value="1"/>
</dbReference>
<gene>
    <name evidence="6" type="ORF">Bathy08g02970</name>
</gene>
<feature type="region of interest" description="Disordered" evidence="4">
    <location>
        <begin position="63"/>
        <end position="172"/>
    </location>
</feature>
<evidence type="ECO:0000259" key="5">
    <source>
        <dbReference type="PROSITE" id="PS51017"/>
    </source>
</evidence>
<dbReference type="OrthoDB" id="153872at2759"/>
<feature type="region of interest" description="Disordered" evidence="4">
    <location>
        <begin position="1"/>
        <end position="21"/>
    </location>
</feature>
<evidence type="ECO:0000256" key="1">
    <source>
        <dbReference type="ARBA" id="ARBA00004123"/>
    </source>
</evidence>
<feature type="compositionally biased region" description="Basic and acidic residues" evidence="4">
    <location>
        <begin position="88"/>
        <end position="101"/>
    </location>
</feature>
<keyword evidence="2 3" id="KW-0539">Nucleus</keyword>
<dbReference type="eggNOG" id="KOG1601">
    <property type="taxonomic scope" value="Eukaryota"/>
</dbReference>
<feature type="compositionally biased region" description="Low complexity" evidence="4">
    <location>
        <begin position="313"/>
        <end position="325"/>
    </location>
</feature>
<evidence type="ECO:0000256" key="4">
    <source>
        <dbReference type="SAM" id="MobiDB-lite"/>
    </source>
</evidence>
<dbReference type="KEGG" id="bpg:Bathy08g02970"/>
<evidence type="ECO:0000313" key="7">
    <source>
        <dbReference type="Proteomes" id="UP000198341"/>
    </source>
</evidence>
<comment type="subcellular location">
    <subcellularLocation>
        <location evidence="1 3">Nucleus</location>
    </subcellularLocation>
</comment>
<dbReference type="InterPro" id="IPR045281">
    <property type="entry name" value="CONSTANS-like"/>
</dbReference>
<feature type="compositionally biased region" description="Polar residues" evidence="4">
    <location>
        <begin position="275"/>
        <end position="286"/>
    </location>
</feature>
<organism evidence="6 7">
    <name type="scientific">Bathycoccus prasinos</name>
    <dbReference type="NCBI Taxonomy" id="41875"/>
    <lineage>
        <taxon>Eukaryota</taxon>
        <taxon>Viridiplantae</taxon>
        <taxon>Chlorophyta</taxon>
        <taxon>Mamiellophyceae</taxon>
        <taxon>Mamiellales</taxon>
        <taxon>Bathycoccaceae</taxon>
        <taxon>Bathycoccus</taxon>
    </lineage>
</organism>
<proteinExistence type="predicted"/>
<evidence type="ECO:0000313" key="6">
    <source>
        <dbReference type="EMBL" id="CCO17849.1"/>
    </source>
</evidence>
<feature type="region of interest" description="Disordered" evidence="4">
    <location>
        <begin position="267"/>
        <end position="400"/>
    </location>
</feature>
<dbReference type="Proteomes" id="UP000198341">
    <property type="component" value="Chromosome 8"/>
</dbReference>
<feature type="compositionally biased region" description="Low complexity" evidence="4">
    <location>
        <begin position="136"/>
        <end position="145"/>
    </location>
</feature>
<feature type="compositionally biased region" description="Low complexity" evidence="4">
    <location>
        <begin position="377"/>
        <end position="400"/>
    </location>
</feature>
<name>K8EIL8_9CHLO</name>
<dbReference type="PANTHER" id="PTHR31319:SF77">
    <property type="entry name" value="ZINC FINGER PROTEIN CONSTANS-LIKE 4"/>
    <property type="match status" value="1"/>
</dbReference>
<feature type="compositionally biased region" description="Low complexity" evidence="4">
    <location>
        <begin position="67"/>
        <end position="84"/>
    </location>
</feature>
<dbReference type="AlphaFoldDB" id="K8EIL8"/>
<evidence type="ECO:0000256" key="3">
    <source>
        <dbReference type="PROSITE-ProRule" id="PRU00357"/>
    </source>
</evidence>
<dbReference type="EMBL" id="FO082271">
    <property type="protein sequence ID" value="CCO17849.1"/>
    <property type="molecule type" value="Genomic_DNA"/>
</dbReference>
<protein>
    <recommendedName>
        <fullName evidence="5">CCT domain-containing protein</fullName>
    </recommendedName>
</protein>
<feature type="compositionally biased region" description="Basic and acidic residues" evidence="4">
    <location>
        <begin position="125"/>
        <end position="135"/>
    </location>
</feature>
<dbReference type="GO" id="GO:0003700">
    <property type="term" value="F:DNA-binding transcription factor activity"/>
    <property type="evidence" value="ECO:0007669"/>
    <property type="project" value="TreeGrafter"/>
</dbReference>
<dbReference type="PROSITE" id="PS51017">
    <property type="entry name" value="CCT"/>
    <property type="match status" value="1"/>
</dbReference>
<dbReference type="PANTHER" id="PTHR31319">
    <property type="entry name" value="ZINC FINGER PROTEIN CONSTANS-LIKE 4"/>
    <property type="match status" value="1"/>
</dbReference>
<feature type="region of interest" description="Disordered" evidence="4">
    <location>
        <begin position="457"/>
        <end position="539"/>
    </location>
</feature>
<dbReference type="GeneID" id="19014276"/>
<feature type="compositionally biased region" description="Polar residues" evidence="4">
    <location>
        <begin position="300"/>
        <end position="312"/>
    </location>
</feature>
<accession>K8EIL8</accession>
<feature type="compositionally biased region" description="Basic and acidic residues" evidence="4">
    <location>
        <begin position="465"/>
        <end position="507"/>
    </location>
</feature>
<evidence type="ECO:0000256" key="2">
    <source>
        <dbReference type="ARBA" id="ARBA00023242"/>
    </source>
</evidence>
<reference evidence="6 7" key="1">
    <citation type="submission" date="2011-10" db="EMBL/GenBank/DDBJ databases">
        <authorList>
            <person name="Genoscope - CEA"/>
        </authorList>
    </citation>
    <scope>NUCLEOTIDE SEQUENCE [LARGE SCALE GENOMIC DNA]</scope>
    <source>
        <strain evidence="6 7">RCC 1105</strain>
    </source>
</reference>